<sequence length="320" mass="34926">MAKTITTLEALQKSATRYEKELLIMPATSAGATLQHMTGMPGLLGNVVLGQLDGDAELGPYKSTRSADGDFTITPRELELFLGNCAYGFDPNDVWGTIYGSLVAQGESLKTVDVNKYILMFVAGKLGRKLNMAIWNAKRNADGDTTKDLFNGFDTITATEATAGNIAAGKGNYMELTAAIDKTNAIDTFNAIYAAADDELQGQKAKIYVSKDIYNAYNLNYQLLHGSLPYNTEFKKTFLEGTDNQWEFCPLASKKGSQYIHIAPQSNMVYGYGAGDNPGERLAIEKYSSWKLTLEAAMAFGVQFRSLSPEMLMVAKLKGE</sequence>
<accession>A0A8S5UDB4</accession>
<protein>
    <submittedName>
        <fullName evidence="1">Uncharacterized protein</fullName>
    </submittedName>
</protein>
<name>A0A8S5UDB4_9CAUD</name>
<proteinExistence type="predicted"/>
<organism evidence="1">
    <name type="scientific">Siphoviridae sp. ct13O11</name>
    <dbReference type="NCBI Taxonomy" id="2825303"/>
    <lineage>
        <taxon>Viruses</taxon>
        <taxon>Duplodnaviria</taxon>
        <taxon>Heunggongvirae</taxon>
        <taxon>Uroviricota</taxon>
        <taxon>Caudoviricetes</taxon>
    </lineage>
</organism>
<evidence type="ECO:0000313" key="1">
    <source>
        <dbReference type="EMBL" id="DAF92419.1"/>
    </source>
</evidence>
<dbReference type="EMBL" id="BK016066">
    <property type="protein sequence ID" value="DAF92419.1"/>
    <property type="molecule type" value="Genomic_DNA"/>
</dbReference>
<reference evidence="1" key="1">
    <citation type="journal article" date="2021" name="Proc. Natl. Acad. Sci. U.S.A.">
        <title>A Catalog of Tens of Thousands of Viruses from Human Metagenomes Reveals Hidden Associations with Chronic Diseases.</title>
        <authorList>
            <person name="Tisza M.J."/>
            <person name="Buck C.B."/>
        </authorList>
    </citation>
    <scope>NUCLEOTIDE SEQUENCE</scope>
    <source>
        <strain evidence="1">Ct13O11</strain>
    </source>
</reference>